<dbReference type="RefSeq" id="WP_176160410.1">
    <property type="nucleotide sequence ID" value="NZ_CP054929.1"/>
</dbReference>
<dbReference type="AlphaFoldDB" id="A0A7H8N2E3"/>
<sequence length="99" mass="10003">MPWVAVRVAAHARGAHRDVTDAAARAYGETGAVAARPTAEPADRRAAVRGTAATARAYRTAWAPGAASPAATGGVQVREGAAAGGWATARAVGRGRVEW</sequence>
<proteinExistence type="predicted"/>
<name>A0A7H8N2E3_9ACTN</name>
<evidence type="ECO:0000313" key="1">
    <source>
        <dbReference type="EMBL" id="QKW48677.1"/>
    </source>
</evidence>
<protein>
    <submittedName>
        <fullName evidence="1">Uncharacterized protein</fullName>
    </submittedName>
</protein>
<organism evidence="1 2">
    <name type="scientific">Streptomyces buecherae</name>
    <dbReference type="NCBI Taxonomy" id="2763006"/>
    <lineage>
        <taxon>Bacteria</taxon>
        <taxon>Bacillati</taxon>
        <taxon>Actinomycetota</taxon>
        <taxon>Actinomycetes</taxon>
        <taxon>Kitasatosporales</taxon>
        <taxon>Streptomycetaceae</taxon>
        <taxon>Streptomyces</taxon>
    </lineage>
</organism>
<accession>A0A7H8N2E3</accession>
<reference evidence="1 2" key="1">
    <citation type="submission" date="2020-06" db="EMBL/GenBank/DDBJ databases">
        <title>Genome mining for natural products.</title>
        <authorList>
            <person name="Zhang B."/>
            <person name="Shi J."/>
            <person name="Ge H."/>
        </authorList>
    </citation>
    <scope>NUCLEOTIDE SEQUENCE [LARGE SCALE GENOMIC DNA]</scope>
    <source>
        <strain evidence="1 2">NA00687</strain>
    </source>
</reference>
<gene>
    <name evidence="1" type="ORF">HUT08_02970</name>
</gene>
<dbReference type="EMBL" id="CP054929">
    <property type="protein sequence ID" value="QKW48677.1"/>
    <property type="molecule type" value="Genomic_DNA"/>
</dbReference>
<evidence type="ECO:0000313" key="2">
    <source>
        <dbReference type="Proteomes" id="UP000509303"/>
    </source>
</evidence>
<dbReference type="Proteomes" id="UP000509303">
    <property type="component" value="Chromosome"/>
</dbReference>
<keyword evidence="2" id="KW-1185">Reference proteome</keyword>